<evidence type="ECO:0008006" key="5">
    <source>
        <dbReference type="Google" id="ProtNLM"/>
    </source>
</evidence>
<dbReference type="Pfam" id="PF11716">
    <property type="entry name" value="MDMPI_N"/>
    <property type="match status" value="1"/>
</dbReference>
<dbReference type="InterPro" id="IPR024344">
    <property type="entry name" value="MDMPI_metal-binding"/>
</dbReference>
<dbReference type="PANTHER" id="PTHR40758">
    <property type="entry name" value="CONSERVED PROTEIN"/>
    <property type="match status" value="1"/>
</dbReference>
<dbReference type="Pfam" id="PF07398">
    <property type="entry name" value="MDMPI_C"/>
    <property type="match status" value="1"/>
</dbReference>
<dbReference type="RefSeq" id="WP_241653460.1">
    <property type="nucleotide sequence ID" value="NZ_PPCV01000003.1"/>
</dbReference>
<protein>
    <recommendedName>
        <fullName evidence="5">Maleylpyruvate isomerase family mycothiol-dependent enzyme</fullName>
    </recommendedName>
</protein>
<dbReference type="NCBIfam" id="TIGR03083">
    <property type="entry name" value="maleylpyruvate isomerase family mycothiol-dependent enzyme"/>
    <property type="match status" value="1"/>
</dbReference>
<evidence type="ECO:0000259" key="2">
    <source>
        <dbReference type="Pfam" id="PF11716"/>
    </source>
</evidence>
<dbReference type="InterPro" id="IPR017517">
    <property type="entry name" value="Maleyloyr_isom"/>
</dbReference>
<dbReference type="EMBL" id="PPCV01000003">
    <property type="protein sequence ID" value="RXW32636.1"/>
    <property type="molecule type" value="Genomic_DNA"/>
</dbReference>
<dbReference type="InterPro" id="IPR010872">
    <property type="entry name" value="MDMPI_C-term_domain"/>
</dbReference>
<organism evidence="3 4">
    <name type="scientific">Propioniciclava flava</name>
    <dbReference type="NCBI Taxonomy" id="2072026"/>
    <lineage>
        <taxon>Bacteria</taxon>
        <taxon>Bacillati</taxon>
        <taxon>Actinomycetota</taxon>
        <taxon>Actinomycetes</taxon>
        <taxon>Propionibacteriales</taxon>
        <taxon>Propionibacteriaceae</taxon>
        <taxon>Propioniciclava</taxon>
    </lineage>
</organism>
<keyword evidence="4" id="KW-1185">Reference proteome</keyword>
<sequence length="262" mass="28135">MDFASVIAVESRRFAATLRGVAPTAPVPTCPEWSAADLAWHLTEVHGFWARVLTSGALTDEDAEALEASAPARPDDPTEIWPVFERETRALLDALALRDDTEAAWFWLPTACTVGSTRRMQAHEATVHRLDAEAAADVTSAPVDAEVAADAVSHAIEVMWAWWGTNPGFLFVPTTGPVALTALDVDRVWHVQPGRWRGVGSSGTSYDMPGVRLTEEAPAVAQVTATADALMRWLWGRGPEPATSGDAAAVAALREARDQGMQ</sequence>
<gene>
    <name evidence="3" type="ORF">C1706_05650</name>
</gene>
<dbReference type="PANTHER" id="PTHR40758:SF1">
    <property type="entry name" value="CONSERVED PROTEIN"/>
    <property type="match status" value="1"/>
</dbReference>
<feature type="domain" description="Mycothiol-dependent maleylpyruvate isomerase metal-binding" evidence="2">
    <location>
        <begin position="9"/>
        <end position="132"/>
    </location>
</feature>
<reference evidence="3 4" key="1">
    <citation type="submission" date="2018-01" db="EMBL/GenBank/DDBJ databases">
        <title>Lactibacter flavus gen. nov., sp. nov., a novel bacterium of the family Propionibacteriaceae isolated from raw milk and dairy products.</title>
        <authorList>
            <person name="Wenning M."/>
            <person name="Breitenwieser F."/>
            <person name="Huptas C."/>
            <person name="von Neubeck M."/>
            <person name="Busse H.-J."/>
            <person name="Scherer S."/>
        </authorList>
    </citation>
    <scope>NUCLEOTIDE SEQUENCE [LARGE SCALE GENOMIC DNA]</scope>
    <source>
        <strain evidence="3 4">VG341</strain>
    </source>
</reference>
<accession>A0A4Q2EIX7</accession>
<proteinExistence type="predicted"/>
<dbReference type="InterPro" id="IPR034660">
    <property type="entry name" value="DinB/YfiT-like"/>
</dbReference>
<dbReference type="AlphaFoldDB" id="A0A4Q2EIX7"/>
<name>A0A4Q2EIX7_9ACTN</name>
<comment type="caution">
    <text evidence="3">The sequence shown here is derived from an EMBL/GenBank/DDBJ whole genome shotgun (WGS) entry which is preliminary data.</text>
</comment>
<feature type="domain" description="MDMPI C-terminal" evidence="1">
    <location>
        <begin position="146"/>
        <end position="251"/>
    </location>
</feature>
<dbReference type="SUPFAM" id="SSF109854">
    <property type="entry name" value="DinB/YfiT-like putative metalloenzymes"/>
    <property type="match status" value="1"/>
</dbReference>
<dbReference type="GO" id="GO:0005886">
    <property type="term" value="C:plasma membrane"/>
    <property type="evidence" value="ECO:0007669"/>
    <property type="project" value="TreeGrafter"/>
</dbReference>
<dbReference type="Proteomes" id="UP000290624">
    <property type="component" value="Unassembled WGS sequence"/>
</dbReference>
<evidence type="ECO:0000259" key="1">
    <source>
        <dbReference type="Pfam" id="PF07398"/>
    </source>
</evidence>
<evidence type="ECO:0000313" key="3">
    <source>
        <dbReference type="EMBL" id="RXW32636.1"/>
    </source>
</evidence>
<dbReference type="GO" id="GO:0046872">
    <property type="term" value="F:metal ion binding"/>
    <property type="evidence" value="ECO:0007669"/>
    <property type="project" value="InterPro"/>
</dbReference>
<evidence type="ECO:0000313" key="4">
    <source>
        <dbReference type="Proteomes" id="UP000290624"/>
    </source>
</evidence>